<reference evidence="12 13" key="1">
    <citation type="submission" date="2015-08" db="EMBL/GenBank/DDBJ databases">
        <authorList>
            <person name="Babu N.S."/>
            <person name="Beckwith C.J."/>
            <person name="Beseler K.G."/>
            <person name="Brison A."/>
            <person name="Carone J.V."/>
            <person name="Caskin T.P."/>
            <person name="Diamond M."/>
            <person name="Durham M.E."/>
            <person name="Foxe J.M."/>
            <person name="Go M."/>
            <person name="Henderson B.A."/>
            <person name="Jones I.B."/>
            <person name="McGettigan J.A."/>
            <person name="Micheletti S.J."/>
            <person name="Nasrallah M.E."/>
            <person name="Ortiz D."/>
            <person name="Piller C.R."/>
            <person name="Privatt S.R."/>
            <person name="Schneider S.L."/>
            <person name="Sharp S."/>
            <person name="Smith T.C."/>
            <person name="Stanton J.D."/>
            <person name="Ullery H.E."/>
            <person name="Wilson R.J."/>
            <person name="Serrano M.G."/>
            <person name="Buck G."/>
            <person name="Lee V."/>
            <person name="Wang Y."/>
            <person name="Carvalho R."/>
            <person name="Voegtly L."/>
            <person name="Shi R."/>
            <person name="Duckworth R."/>
            <person name="Johnson A."/>
            <person name="Loviza R."/>
            <person name="Walstead R."/>
            <person name="Shah Z."/>
            <person name="Kiflezghi M."/>
            <person name="Wade K."/>
            <person name="Ball S.L."/>
            <person name="Bradley K.W."/>
            <person name="Asai D.J."/>
            <person name="Bowman C.A."/>
            <person name="Russell D.A."/>
            <person name="Pope W.H."/>
            <person name="Jacobs-Sera D."/>
            <person name="Hendrix R.W."/>
            <person name="Hatfull G.F."/>
        </authorList>
    </citation>
    <scope>NUCLEOTIDE SEQUENCE [LARGE SCALE GENOMIC DNA]</scope>
    <source>
        <strain evidence="12 13">DSM 27710</strain>
    </source>
</reference>
<dbReference type="SMART" id="SM00563">
    <property type="entry name" value="PlsC"/>
    <property type="match status" value="1"/>
</dbReference>
<keyword evidence="7 9" id="KW-0808">Transferase</keyword>
<comment type="pathway">
    <text evidence="3">Lipid metabolism.</text>
</comment>
<dbReference type="NCBIfam" id="TIGR00530">
    <property type="entry name" value="AGP_acyltrn"/>
    <property type="match status" value="1"/>
</dbReference>
<keyword evidence="10" id="KW-0812">Transmembrane</keyword>
<dbReference type="KEGG" id="vin:AKJ08_2231"/>
<evidence type="ECO:0000313" key="13">
    <source>
        <dbReference type="Proteomes" id="UP000055590"/>
    </source>
</evidence>
<protein>
    <recommendedName>
        <fullName evidence="6 9">1-acyl-sn-glycerol-3-phosphate acyltransferase</fullName>
        <ecNumber evidence="5 9">2.3.1.51</ecNumber>
    </recommendedName>
</protein>
<comment type="pathway">
    <text evidence="2">Phospholipid metabolism; CDP-diacylglycerol biosynthesis; CDP-diacylglycerol from sn-glycerol 3-phosphate: step 2/3.</text>
</comment>
<dbReference type="GO" id="GO:0003841">
    <property type="term" value="F:1-acylglycerol-3-phosphate O-acyltransferase activity"/>
    <property type="evidence" value="ECO:0007669"/>
    <property type="project" value="UniProtKB-UniRule"/>
</dbReference>
<keyword evidence="8 9" id="KW-0012">Acyltransferase</keyword>
<evidence type="ECO:0000256" key="9">
    <source>
        <dbReference type="RuleBase" id="RU361267"/>
    </source>
</evidence>
<keyword evidence="9" id="KW-1208">Phospholipid metabolism</keyword>
<comment type="similarity">
    <text evidence="4 9">Belongs to the 1-acyl-sn-glycerol-3-phosphate acyltransferase family.</text>
</comment>
<keyword evidence="10" id="KW-1133">Transmembrane helix</keyword>
<dbReference type="EMBL" id="CP012332">
    <property type="protein sequence ID" value="AKU91844.1"/>
    <property type="molecule type" value="Genomic_DNA"/>
</dbReference>
<evidence type="ECO:0000256" key="7">
    <source>
        <dbReference type="ARBA" id="ARBA00022679"/>
    </source>
</evidence>
<feature type="transmembrane region" description="Helical" evidence="10">
    <location>
        <begin position="12"/>
        <end position="34"/>
    </location>
</feature>
<dbReference type="CDD" id="cd07989">
    <property type="entry name" value="LPLAT_AGPAT-like"/>
    <property type="match status" value="1"/>
</dbReference>
<evidence type="ECO:0000256" key="6">
    <source>
        <dbReference type="ARBA" id="ARBA00016139"/>
    </source>
</evidence>
<gene>
    <name evidence="12" type="ORF">AKJ08_2231</name>
</gene>
<name>A0A0K1PFF2_9BACT</name>
<keyword evidence="13" id="KW-1185">Reference proteome</keyword>
<dbReference type="PANTHER" id="PTHR10434">
    <property type="entry name" value="1-ACYL-SN-GLYCEROL-3-PHOSPHATE ACYLTRANSFERASE"/>
    <property type="match status" value="1"/>
</dbReference>
<dbReference type="GO" id="GO:0006654">
    <property type="term" value="P:phosphatidic acid biosynthetic process"/>
    <property type="evidence" value="ECO:0007669"/>
    <property type="project" value="TreeGrafter"/>
</dbReference>
<dbReference type="Pfam" id="PF01553">
    <property type="entry name" value="Acyltransferase"/>
    <property type="match status" value="1"/>
</dbReference>
<dbReference type="AlphaFoldDB" id="A0A0K1PFF2"/>
<proteinExistence type="inferred from homology"/>
<evidence type="ECO:0000256" key="10">
    <source>
        <dbReference type="SAM" id="Phobius"/>
    </source>
</evidence>
<comment type="domain">
    <text evidence="9">The HXXXXD motif is essential for acyltransferase activity and may constitute the binding site for the phosphate moiety of the glycerol-3-phosphate.</text>
</comment>
<dbReference type="SUPFAM" id="SSF69593">
    <property type="entry name" value="Glycerol-3-phosphate (1)-acyltransferase"/>
    <property type="match status" value="1"/>
</dbReference>
<dbReference type="STRING" id="1391653.AKJ08_2231"/>
<dbReference type="RefSeq" id="WP_050726096.1">
    <property type="nucleotide sequence ID" value="NZ_CP012332.1"/>
</dbReference>
<dbReference type="InterPro" id="IPR002123">
    <property type="entry name" value="Plipid/glycerol_acylTrfase"/>
</dbReference>
<keyword evidence="9" id="KW-0444">Lipid biosynthesis</keyword>
<dbReference type="GO" id="GO:0016024">
    <property type="term" value="P:CDP-diacylglycerol biosynthetic process"/>
    <property type="evidence" value="ECO:0007669"/>
    <property type="project" value="UniProtKB-UniPathway"/>
</dbReference>
<dbReference type="InterPro" id="IPR004552">
    <property type="entry name" value="AGP_acyltrans"/>
</dbReference>
<organism evidence="12 13">
    <name type="scientific">Vulgatibacter incomptus</name>
    <dbReference type="NCBI Taxonomy" id="1391653"/>
    <lineage>
        <taxon>Bacteria</taxon>
        <taxon>Pseudomonadati</taxon>
        <taxon>Myxococcota</taxon>
        <taxon>Myxococcia</taxon>
        <taxon>Myxococcales</taxon>
        <taxon>Cystobacterineae</taxon>
        <taxon>Vulgatibacteraceae</taxon>
        <taxon>Vulgatibacter</taxon>
    </lineage>
</organism>
<comment type="catalytic activity">
    <reaction evidence="1 9">
        <text>a 1-acyl-sn-glycero-3-phosphate + an acyl-CoA = a 1,2-diacyl-sn-glycero-3-phosphate + CoA</text>
        <dbReference type="Rhea" id="RHEA:19709"/>
        <dbReference type="ChEBI" id="CHEBI:57287"/>
        <dbReference type="ChEBI" id="CHEBI:57970"/>
        <dbReference type="ChEBI" id="CHEBI:58342"/>
        <dbReference type="ChEBI" id="CHEBI:58608"/>
        <dbReference type="EC" id="2.3.1.51"/>
    </reaction>
</comment>
<feature type="domain" description="Phospholipid/glycerol acyltransferase" evidence="11">
    <location>
        <begin position="72"/>
        <end position="186"/>
    </location>
</feature>
<evidence type="ECO:0000259" key="11">
    <source>
        <dbReference type="SMART" id="SM00563"/>
    </source>
</evidence>
<dbReference type="EC" id="2.3.1.51" evidence="5 9"/>
<dbReference type="Proteomes" id="UP000055590">
    <property type="component" value="Chromosome"/>
</dbReference>
<keyword evidence="10" id="KW-0472">Membrane</keyword>
<evidence type="ECO:0000256" key="8">
    <source>
        <dbReference type="ARBA" id="ARBA00023315"/>
    </source>
</evidence>
<evidence type="ECO:0000313" key="12">
    <source>
        <dbReference type="EMBL" id="AKU91844.1"/>
    </source>
</evidence>
<evidence type="ECO:0000256" key="2">
    <source>
        <dbReference type="ARBA" id="ARBA00004728"/>
    </source>
</evidence>
<evidence type="ECO:0000256" key="3">
    <source>
        <dbReference type="ARBA" id="ARBA00005189"/>
    </source>
</evidence>
<evidence type="ECO:0000256" key="1">
    <source>
        <dbReference type="ARBA" id="ARBA00001141"/>
    </source>
</evidence>
<keyword evidence="9" id="KW-0594">Phospholipid biosynthesis</keyword>
<dbReference type="OrthoDB" id="9809618at2"/>
<dbReference type="UniPathway" id="UPA00557">
    <property type="reaction ID" value="UER00613"/>
</dbReference>
<sequence>MSHLLRNTLAYATIASATVGFGALSTALSVLSLGRNHGTKAVAKAWGHTVLAASGVRYVVRGLDRFDHDRQFIIASNHQSLLDPPIVLCAAPQKVRFVAKRSLFHIPIFGQAIWAAGNVPIDRRRSEDATRRLEELGRRVGKDLSILFFPEGTRSVDGSLLPFKRGATMMALQTGLALLPVAVAGTAALLPKGARSLKPGVVGVAFGEPIEVAGCDLPDREALTNELRTSVERLMAEAEEARVGA</sequence>
<accession>A0A0K1PFF2</accession>
<evidence type="ECO:0000256" key="5">
    <source>
        <dbReference type="ARBA" id="ARBA00013211"/>
    </source>
</evidence>
<dbReference type="PANTHER" id="PTHR10434:SF66">
    <property type="entry name" value="PHOSPHOLIPID_GLYCEROL ACYLTRANSFERASE DOMAIN-CONTAINING PROTEIN"/>
    <property type="match status" value="1"/>
</dbReference>
<dbReference type="GO" id="GO:0016020">
    <property type="term" value="C:membrane"/>
    <property type="evidence" value="ECO:0007669"/>
    <property type="project" value="InterPro"/>
</dbReference>
<evidence type="ECO:0000256" key="4">
    <source>
        <dbReference type="ARBA" id="ARBA00008655"/>
    </source>
</evidence>
<keyword evidence="9" id="KW-0443">Lipid metabolism</keyword>